<sequence length="68" mass="7828">FLPENIRENQAVLKPEARGFSVTIHSKIEKNWKILEVTTISKEIDRTPVQVALNWVQQKPGITSPNWC</sequence>
<dbReference type="EMBL" id="LLXI01002858">
    <property type="protein sequence ID" value="PKY58125.1"/>
    <property type="molecule type" value="Genomic_DNA"/>
</dbReference>
<keyword evidence="2" id="KW-1185">Reference proteome</keyword>
<feature type="non-terminal residue" evidence="1">
    <location>
        <position position="1"/>
    </location>
</feature>
<gene>
    <name evidence="1" type="ORF">RhiirA4_479772</name>
</gene>
<dbReference type="AlphaFoldDB" id="A0A2I1HGX2"/>
<organism evidence="1 2">
    <name type="scientific">Rhizophagus irregularis</name>
    <dbReference type="NCBI Taxonomy" id="588596"/>
    <lineage>
        <taxon>Eukaryota</taxon>
        <taxon>Fungi</taxon>
        <taxon>Fungi incertae sedis</taxon>
        <taxon>Mucoromycota</taxon>
        <taxon>Glomeromycotina</taxon>
        <taxon>Glomeromycetes</taxon>
        <taxon>Glomerales</taxon>
        <taxon>Glomeraceae</taxon>
        <taxon>Rhizophagus</taxon>
    </lineage>
</organism>
<protein>
    <recommendedName>
        <fullName evidence="3">NADP-dependent oxidoreductase domain-containing protein</fullName>
    </recommendedName>
</protein>
<evidence type="ECO:0008006" key="3">
    <source>
        <dbReference type="Google" id="ProtNLM"/>
    </source>
</evidence>
<name>A0A2I1HGX2_9GLOM</name>
<dbReference type="SUPFAM" id="SSF51430">
    <property type="entry name" value="NAD(P)-linked oxidoreductase"/>
    <property type="match status" value="1"/>
</dbReference>
<accession>A0A2I1HGX2</accession>
<reference evidence="1 2" key="1">
    <citation type="submission" date="2015-10" db="EMBL/GenBank/DDBJ databases">
        <title>Genome analyses suggest a sexual origin of heterokaryosis in a supposedly ancient asexual fungus.</title>
        <authorList>
            <person name="Ropars J."/>
            <person name="Sedzielewska K."/>
            <person name="Noel J."/>
            <person name="Charron P."/>
            <person name="Farinelli L."/>
            <person name="Marton T."/>
            <person name="Kruger M."/>
            <person name="Pelin A."/>
            <person name="Brachmann A."/>
            <person name="Corradi N."/>
        </authorList>
    </citation>
    <scope>NUCLEOTIDE SEQUENCE [LARGE SCALE GENOMIC DNA]</scope>
    <source>
        <strain evidence="1 2">A4</strain>
    </source>
</reference>
<evidence type="ECO:0000313" key="2">
    <source>
        <dbReference type="Proteomes" id="UP000234323"/>
    </source>
</evidence>
<evidence type="ECO:0000313" key="1">
    <source>
        <dbReference type="EMBL" id="PKY58125.1"/>
    </source>
</evidence>
<proteinExistence type="predicted"/>
<dbReference type="InterPro" id="IPR036812">
    <property type="entry name" value="NAD(P)_OxRdtase_dom_sf"/>
</dbReference>
<dbReference type="Proteomes" id="UP000234323">
    <property type="component" value="Unassembled WGS sequence"/>
</dbReference>
<comment type="caution">
    <text evidence="1">The sequence shown here is derived from an EMBL/GenBank/DDBJ whole genome shotgun (WGS) entry which is preliminary data.</text>
</comment>